<dbReference type="Proteomes" id="UP000050280">
    <property type="component" value="Unassembled WGS sequence"/>
</dbReference>
<gene>
    <name evidence="1" type="ORF">I595_1261</name>
</gene>
<proteinExistence type="predicted"/>
<dbReference type="EMBL" id="LDJX01000002">
    <property type="protein sequence ID" value="KPM32834.1"/>
    <property type="molecule type" value="Genomic_DNA"/>
</dbReference>
<comment type="caution">
    <text evidence="1">The sequence shown here is derived from an EMBL/GenBank/DDBJ whole genome shotgun (WGS) entry which is preliminary data.</text>
</comment>
<name>A0A0P7B1C9_9FLAO</name>
<protein>
    <submittedName>
        <fullName evidence="1">Uncharacterized protein</fullName>
    </submittedName>
</protein>
<sequence>MQWVQVHPNPLGIAKACTKQKVIAYQAVIGGDTQPLIGS</sequence>
<evidence type="ECO:0000313" key="2">
    <source>
        <dbReference type="Proteomes" id="UP000050280"/>
    </source>
</evidence>
<evidence type="ECO:0000313" key="1">
    <source>
        <dbReference type="EMBL" id="KPM32834.1"/>
    </source>
</evidence>
<dbReference type="AlphaFoldDB" id="A0A0P7B1C9"/>
<keyword evidence="2" id="KW-1185">Reference proteome</keyword>
<organism evidence="1 2">
    <name type="scientific">Croceitalea dokdonensis DOKDO 023</name>
    <dbReference type="NCBI Taxonomy" id="1300341"/>
    <lineage>
        <taxon>Bacteria</taxon>
        <taxon>Pseudomonadati</taxon>
        <taxon>Bacteroidota</taxon>
        <taxon>Flavobacteriia</taxon>
        <taxon>Flavobacteriales</taxon>
        <taxon>Flavobacteriaceae</taxon>
        <taxon>Croceitalea</taxon>
    </lineage>
</organism>
<reference evidence="1 2" key="1">
    <citation type="submission" date="2015-09" db="EMBL/GenBank/DDBJ databases">
        <title>Genome sequence of the marine flavobacterium Croceitalea dokdonensis DOKDO 023 that contains proton- and sodium-pumping rhodopsins.</title>
        <authorList>
            <person name="Kwon S.-K."/>
            <person name="Lee H.K."/>
            <person name="Kwak M.-J."/>
            <person name="Kim J.F."/>
        </authorList>
    </citation>
    <scope>NUCLEOTIDE SEQUENCE [LARGE SCALE GENOMIC DNA]</scope>
    <source>
        <strain evidence="1 2">DOKDO 023</strain>
    </source>
</reference>
<accession>A0A0P7B1C9</accession>